<keyword evidence="2" id="KW-1185">Reference proteome</keyword>
<name>A0A7I7MFU4_9MYCO</name>
<sequence>MSGGEILNNVHVIARSAQYSPPAIALPDEWTKMTFPQFAFADDVTTRLDASPHYWDPATECTIVYARPSVERDLWSDYIDGAFRSYQQHGIGTAIDVDALRRGDDTALFAACVNQAGRVVGGLRAKGPYKSIDECHAIEEWADQPGEDAVRKMVADRLPFGVAEMKTAWVTDDVEESRRLTNAIARTPLHAMDLLGIQFIVATAASYVLKRWLSSGGVLATKIPATPYPDVRYQTRLAWWDRLTFANNAHPRQLAAFLADQRGMVPQAAGTEELAVGATAWQRG</sequence>
<dbReference type="AlphaFoldDB" id="A0A7I7MFU4"/>
<accession>A0A7I7MFU4</accession>
<dbReference type="EMBL" id="AP022574">
    <property type="protein sequence ID" value="BBX71184.1"/>
    <property type="molecule type" value="Genomic_DNA"/>
</dbReference>
<dbReference type="Proteomes" id="UP000466514">
    <property type="component" value="Chromosome"/>
</dbReference>
<evidence type="ECO:0000313" key="2">
    <source>
        <dbReference type="Proteomes" id="UP000466514"/>
    </source>
</evidence>
<reference evidence="1 2" key="1">
    <citation type="journal article" date="2019" name="Emerg. Microbes Infect.">
        <title>Comprehensive subspecies identification of 175 nontuberculous mycobacteria species based on 7547 genomic profiles.</title>
        <authorList>
            <person name="Matsumoto Y."/>
            <person name="Kinjo T."/>
            <person name="Motooka D."/>
            <person name="Nabeya D."/>
            <person name="Jung N."/>
            <person name="Uechi K."/>
            <person name="Horii T."/>
            <person name="Iida T."/>
            <person name="Fujita J."/>
            <person name="Nakamura S."/>
        </authorList>
    </citation>
    <scope>NUCLEOTIDE SEQUENCE [LARGE SCALE GENOMIC DNA]</scope>
    <source>
        <strain evidence="1 2">JCM 13323</strain>
    </source>
</reference>
<evidence type="ECO:0000313" key="1">
    <source>
        <dbReference type="EMBL" id="BBX71184.1"/>
    </source>
</evidence>
<gene>
    <name evidence="1" type="ORF">MPSYJ_46450</name>
</gene>
<dbReference type="KEGG" id="mpsc:MPSYJ_46450"/>
<proteinExistence type="predicted"/>
<protein>
    <submittedName>
        <fullName evidence="1">Uncharacterized protein</fullName>
    </submittedName>
</protein>
<organism evidence="1 2">
    <name type="scientific">Mycolicibacterium psychrotolerans</name>
    <dbReference type="NCBI Taxonomy" id="216929"/>
    <lineage>
        <taxon>Bacteria</taxon>
        <taxon>Bacillati</taxon>
        <taxon>Actinomycetota</taxon>
        <taxon>Actinomycetes</taxon>
        <taxon>Mycobacteriales</taxon>
        <taxon>Mycobacteriaceae</taxon>
        <taxon>Mycolicibacterium</taxon>
    </lineage>
</organism>